<keyword evidence="1" id="KW-0472">Membrane</keyword>
<evidence type="ECO:0000313" key="2">
    <source>
        <dbReference type="EMBL" id="RHN72253.1"/>
    </source>
</evidence>
<evidence type="ECO:0000256" key="1">
    <source>
        <dbReference type="SAM" id="Phobius"/>
    </source>
</evidence>
<sequence>MKHLGDRYALENVHGLTWAMIIWFLVGALSIAYFEYREKQQARDRIFGRGNWVLGNEEDDSIDLLSPTIPLSTNKESQASARMEVQLEPLNR</sequence>
<accession>A0A396J764</accession>
<proteinExistence type="predicted"/>
<evidence type="ECO:0000313" key="3">
    <source>
        <dbReference type="Proteomes" id="UP000265566"/>
    </source>
</evidence>
<keyword evidence="1" id="KW-1133">Transmembrane helix</keyword>
<dbReference type="Proteomes" id="UP000265566">
    <property type="component" value="Chromosome 2"/>
</dbReference>
<dbReference type="InterPro" id="IPR045879">
    <property type="entry name" value="B561A"/>
</dbReference>
<gene>
    <name evidence="2" type="ORF">MtrunA17_Chr2g0285691</name>
</gene>
<dbReference type="EMBL" id="PSQE01000002">
    <property type="protein sequence ID" value="RHN72253.1"/>
    <property type="molecule type" value="Genomic_DNA"/>
</dbReference>
<protein>
    <recommendedName>
        <fullName evidence="4">Transmembrane protein</fullName>
    </recommendedName>
</protein>
<dbReference type="Gramene" id="rna7945">
    <property type="protein sequence ID" value="RHN72253.1"/>
    <property type="gene ID" value="gene7945"/>
</dbReference>
<organism evidence="2 3">
    <name type="scientific">Medicago truncatula</name>
    <name type="common">Barrel medic</name>
    <name type="synonym">Medicago tribuloides</name>
    <dbReference type="NCBI Taxonomy" id="3880"/>
    <lineage>
        <taxon>Eukaryota</taxon>
        <taxon>Viridiplantae</taxon>
        <taxon>Streptophyta</taxon>
        <taxon>Embryophyta</taxon>
        <taxon>Tracheophyta</taxon>
        <taxon>Spermatophyta</taxon>
        <taxon>Magnoliopsida</taxon>
        <taxon>eudicotyledons</taxon>
        <taxon>Gunneridae</taxon>
        <taxon>Pentapetalae</taxon>
        <taxon>rosids</taxon>
        <taxon>fabids</taxon>
        <taxon>Fabales</taxon>
        <taxon>Fabaceae</taxon>
        <taxon>Papilionoideae</taxon>
        <taxon>50 kb inversion clade</taxon>
        <taxon>NPAAA clade</taxon>
        <taxon>Hologalegina</taxon>
        <taxon>IRL clade</taxon>
        <taxon>Trifolieae</taxon>
        <taxon>Medicago</taxon>
    </lineage>
</organism>
<evidence type="ECO:0008006" key="4">
    <source>
        <dbReference type="Google" id="ProtNLM"/>
    </source>
</evidence>
<name>A0A396J764_MEDTR</name>
<dbReference type="AlphaFoldDB" id="A0A396J764"/>
<comment type="caution">
    <text evidence="2">The sequence shown here is derived from an EMBL/GenBank/DDBJ whole genome shotgun (WGS) entry which is preliminary data.</text>
</comment>
<feature type="transmembrane region" description="Helical" evidence="1">
    <location>
        <begin position="16"/>
        <end position="36"/>
    </location>
</feature>
<dbReference type="PANTHER" id="PTHR47281:SF1">
    <property type="entry name" value="OS09G0557700 PROTEIN"/>
    <property type="match status" value="1"/>
</dbReference>
<dbReference type="PANTHER" id="PTHR47281">
    <property type="entry name" value="OS09G0557700 PROTEIN"/>
    <property type="match status" value="1"/>
</dbReference>
<reference evidence="3" key="1">
    <citation type="journal article" date="2018" name="Nat. Plants">
        <title>Whole-genome landscape of Medicago truncatula symbiotic genes.</title>
        <authorList>
            <person name="Pecrix Y."/>
            <person name="Staton S.E."/>
            <person name="Sallet E."/>
            <person name="Lelandais-Briere C."/>
            <person name="Moreau S."/>
            <person name="Carrere S."/>
            <person name="Blein T."/>
            <person name="Jardinaud M.F."/>
            <person name="Latrasse D."/>
            <person name="Zouine M."/>
            <person name="Zahm M."/>
            <person name="Kreplak J."/>
            <person name="Mayjonade B."/>
            <person name="Satge C."/>
            <person name="Perez M."/>
            <person name="Cauet S."/>
            <person name="Marande W."/>
            <person name="Chantry-Darmon C."/>
            <person name="Lopez-Roques C."/>
            <person name="Bouchez O."/>
            <person name="Berard A."/>
            <person name="Debelle F."/>
            <person name="Munos S."/>
            <person name="Bendahmane A."/>
            <person name="Berges H."/>
            <person name="Niebel A."/>
            <person name="Buitink J."/>
            <person name="Frugier F."/>
            <person name="Benhamed M."/>
            <person name="Crespi M."/>
            <person name="Gouzy J."/>
            <person name="Gamas P."/>
        </authorList>
    </citation>
    <scope>NUCLEOTIDE SEQUENCE [LARGE SCALE GENOMIC DNA]</scope>
    <source>
        <strain evidence="3">cv. Jemalong A17</strain>
    </source>
</reference>
<keyword evidence="1" id="KW-0812">Transmembrane</keyword>